<proteinExistence type="predicted"/>
<dbReference type="EnsemblMetazoa" id="ENSAATROPT003474">
    <property type="protein sequence ID" value="ENSAATROPP003336"/>
    <property type="gene ID" value="ENSAATROPG002754"/>
</dbReference>
<keyword evidence="2" id="KW-1185">Reference proteome</keyword>
<organism evidence="1 2">
    <name type="scientific">Anopheles atroparvus</name>
    <name type="common">European mosquito</name>
    <dbReference type="NCBI Taxonomy" id="41427"/>
    <lineage>
        <taxon>Eukaryota</taxon>
        <taxon>Metazoa</taxon>
        <taxon>Ecdysozoa</taxon>
        <taxon>Arthropoda</taxon>
        <taxon>Hexapoda</taxon>
        <taxon>Insecta</taxon>
        <taxon>Pterygota</taxon>
        <taxon>Neoptera</taxon>
        <taxon>Endopterygota</taxon>
        <taxon>Diptera</taxon>
        <taxon>Nematocera</taxon>
        <taxon>Culicoidea</taxon>
        <taxon>Culicidae</taxon>
        <taxon>Anophelinae</taxon>
        <taxon>Anopheles</taxon>
    </lineage>
</organism>
<dbReference type="Proteomes" id="UP000075880">
    <property type="component" value="Unassembled WGS sequence"/>
</dbReference>
<sequence length="73" mass="8396">MKDSCTSILARRASKPTKADLNEAKRVLHYLKEREGITSCILHEFHLECFVDADWVSEAHDETQDIFSCLVED</sequence>
<protein>
    <submittedName>
        <fullName evidence="1">Uncharacterized protein</fullName>
    </submittedName>
</protein>
<dbReference type="AlphaFoldDB" id="A0AAG5CWS4"/>
<accession>A0AAG5CWS4</accession>
<evidence type="ECO:0000313" key="2">
    <source>
        <dbReference type="Proteomes" id="UP000075880"/>
    </source>
</evidence>
<evidence type="ECO:0000313" key="1">
    <source>
        <dbReference type="EnsemblMetazoa" id="ENSAATROPP003336"/>
    </source>
</evidence>
<reference evidence="1" key="1">
    <citation type="submission" date="2024-04" db="UniProtKB">
        <authorList>
            <consortium name="EnsemblMetazoa"/>
        </authorList>
    </citation>
    <scope>IDENTIFICATION</scope>
    <source>
        <strain evidence="1">EBRO</strain>
    </source>
</reference>
<name>A0AAG5CWS4_ANOAO</name>